<dbReference type="OrthoDB" id="6783713at2759"/>
<evidence type="ECO:0000313" key="2">
    <source>
        <dbReference type="Proteomes" id="UP000292052"/>
    </source>
</evidence>
<sequence length="212" mass="24967">MSFIRRVKSFSVKKSKSTDELKAIGEDKRYPYHHRARKRNNLSKEKSLSMEFVPLRIDLEKNDLFIKQKSKLEKYESANRTRESRPVTELPRRKILEKRESRSLDEINFFQCVSENCSKNLWPSMIQLRSMPSRDRGSSNRSRFNTVDVTRVSILEIIDRCRRSFAIFVRSRQKVMNNNNRENGAVRRSVTGLCFNHFSSSVIIVVIISTMI</sequence>
<keyword evidence="2" id="KW-1185">Reference proteome</keyword>
<organism evidence="1 2">
    <name type="scientific">Asbolus verrucosus</name>
    <name type="common">Desert ironclad beetle</name>
    <dbReference type="NCBI Taxonomy" id="1661398"/>
    <lineage>
        <taxon>Eukaryota</taxon>
        <taxon>Metazoa</taxon>
        <taxon>Ecdysozoa</taxon>
        <taxon>Arthropoda</taxon>
        <taxon>Hexapoda</taxon>
        <taxon>Insecta</taxon>
        <taxon>Pterygota</taxon>
        <taxon>Neoptera</taxon>
        <taxon>Endopterygota</taxon>
        <taxon>Coleoptera</taxon>
        <taxon>Polyphaga</taxon>
        <taxon>Cucujiformia</taxon>
        <taxon>Tenebrionidae</taxon>
        <taxon>Pimeliinae</taxon>
        <taxon>Asbolus</taxon>
    </lineage>
</organism>
<protein>
    <submittedName>
        <fullName evidence="1">Uncharacterized protein</fullName>
    </submittedName>
</protein>
<name>A0A482W8W8_ASBVE</name>
<comment type="caution">
    <text evidence="1">The sequence shown here is derived from an EMBL/GenBank/DDBJ whole genome shotgun (WGS) entry which is preliminary data.</text>
</comment>
<dbReference type="EMBL" id="QDEB01021133">
    <property type="protein sequence ID" value="RZC40983.1"/>
    <property type="molecule type" value="Genomic_DNA"/>
</dbReference>
<accession>A0A482W8W8</accession>
<reference evidence="1 2" key="1">
    <citation type="submission" date="2017-03" db="EMBL/GenBank/DDBJ databases">
        <title>Genome of the blue death feigning beetle - Asbolus verrucosus.</title>
        <authorList>
            <person name="Rider S.D."/>
        </authorList>
    </citation>
    <scope>NUCLEOTIDE SEQUENCE [LARGE SCALE GENOMIC DNA]</scope>
    <source>
        <strain evidence="1">Butters</strain>
        <tissue evidence="1">Head and leg muscle</tissue>
    </source>
</reference>
<evidence type="ECO:0000313" key="1">
    <source>
        <dbReference type="EMBL" id="RZC40983.1"/>
    </source>
</evidence>
<gene>
    <name evidence="1" type="ORF">BDFB_005882</name>
</gene>
<proteinExistence type="predicted"/>
<dbReference type="Proteomes" id="UP000292052">
    <property type="component" value="Unassembled WGS sequence"/>
</dbReference>
<dbReference type="AlphaFoldDB" id="A0A482W8W8"/>